<reference evidence="1 2" key="1">
    <citation type="submission" date="2021-03" db="EMBL/GenBank/DDBJ databases">
        <title>Metabolic Capacity of the Antarctic Cyanobacterium Phormidium pseudopriestleyi that Sustains Oxygenic Photosynthesis in the Presence of Hydrogen Sulfide.</title>
        <authorList>
            <person name="Lumian J.E."/>
            <person name="Jungblut A.D."/>
            <person name="Dillon M.L."/>
            <person name="Hawes I."/>
            <person name="Doran P.T."/>
            <person name="Mackey T.J."/>
            <person name="Dick G.J."/>
            <person name="Grettenberger C.L."/>
            <person name="Sumner D.Y."/>
        </authorList>
    </citation>
    <scope>NUCLEOTIDE SEQUENCE [LARGE SCALE GENOMIC DNA]</scope>
    <source>
        <strain evidence="1 2">FRX01</strain>
    </source>
</reference>
<evidence type="ECO:0000313" key="1">
    <source>
        <dbReference type="EMBL" id="MBO0351360.1"/>
    </source>
</evidence>
<dbReference type="Gene3D" id="3.20.20.140">
    <property type="entry name" value="Metal-dependent hydrolases"/>
    <property type="match status" value="1"/>
</dbReference>
<dbReference type="RefSeq" id="WP_207089800.1">
    <property type="nucleotide sequence ID" value="NZ_JAFLQW010000532.1"/>
</dbReference>
<gene>
    <name evidence="1" type="ORF">J0895_20220</name>
</gene>
<keyword evidence="2" id="KW-1185">Reference proteome</keyword>
<comment type="caution">
    <text evidence="1">The sequence shown here is derived from an EMBL/GenBank/DDBJ whole genome shotgun (WGS) entry which is preliminary data.</text>
</comment>
<protein>
    <recommendedName>
        <fullName evidence="3">Adenosine deaminase</fullName>
    </recommendedName>
</protein>
<sequence length="53" mass="6187">MDCKLRESYPTLMVESEPSRMLVALDQMPKAELHLHLEGAPRWSTLREALHRI</sequence>
<evidence type="ECO:0000313" key="2">
    <source>
        <dbReference type="Proteomes" id="UP000664844"/>
    </source>
</evidence>
<dbReference type="EMBL" id="JAFLQW010000532">
    <property type="protein sequence ID" value="MBO0351360.1"/>
    <property type="molecule type" value="Genomic_DNA"/>
</dbReference>
<organism evidence="1 2">
    <name type="scientific">Phormidium pseudopriestleyi FRX01</name>
    <dbReference type="NCBI Taxonomy" id="1759528"/>
    <lineage>
        <taxon>Bacteria</taxon>
        <taxon>Bacillati</taxon>
        <taxon>Cyanobacteriota</taxon>
        <taxon>Cyanophyceae</taxon>
        <taxon>Oscillatoriophycideae</taxon>
        <taxon>Oscillatoriales</taxon>
        <taxon>Oscillatoriaceae</taxon>
        <taxon>Phormidium</taxon>
    </lineage>
</organism>
<proteinExistence type="predicted"/>
<name>A0ABS3FW64_9CYAN</name>
<evidence type="ECO:0008006" key="3">
    <source>
        <dbReference type="Google" id="ProtNLM"/>
    </source>
</evidence>
<accession>A0ABS3FW64</accession>
<dbReference type="Proteomes" id="UP000664844">
    <property type="component" value="Unassembled WGS sequence"/>
</dbReference>